<dbReference type="RefSeq" id="XP_023936999.2">
    <property type="nucleotide sequence ID" value="XM_024081231.2"/>
</dbReference>
<feature type="transmembrane region" description="Helical" evidence="1">
    <location>
        <begin position="65"/>
        <end position="84"/>
    </location>
</feature>
<evidence type="ECO:0000313" key="4">
    <source>
        <dbReference type="RefSeq" id="XP_023936999.2"/>
    </source>
</evidence>
<evidence type="ECO:0000313" key="3">
    <source>
        <dbReference type="Proteomes" id="UP001652582"/>
    </source>
</evidence>
<feature type="signal peptide" evidence="2">
    <location>
        <begin position="1"/>
        <end position="17"/>
    </location>
</feature>
<reference evidence="4" key="1">
    <citation type="submission" date="2025-08" db="UniProtKB">
        <authorList>
            <consortium name="RefSeq"/>
        </authorList>
    </citation>
    <scope>IDENTIFICATION</scope>
</reference>
<proteinExistence type="predicted"/>
<keyword evidence="1" id="KW-0812">Transmembrane</keyword>
<dbReference type="OrthoDB" id="7429256at2759"/>
<dbReference type="Proteomes" id="UP001652582">
    <property type="component" value="Chromosome 9"/>
</dbReference>
<organism evidence="3 4">
    <name type="scientific">Bicyclus anynana</name>
    <name type="common">Squinting bush brown butterfly</name>
    <dbReference type="NCBI Taxonomy" id="110368"/>
    <lineage>
        <taxon>Eukaryota</taxon>
        <taxon>Metazoa</taxon>
        <taxon>Ecdysozoa</taxon>
        <taxon>Arthropoda</taxon>
        <taxon>Hexapoda</taxon>
        <taxon>Insecta</taxon>
        <taxon>Pterygota</taxon>
        <taxon>Neoptera</taxon>
        <taxon>Endopterygota</taxon>
        <taxon>Lepidoptera</taxon>
        <taxon>Glossata</taxon>
        <taxon>Ditrysia</taxon>
        <taxon>Papilionoidea</taxon>
        <taxon>Nymphalidae</taxon>
        <taxon>Satyrinae</taxon>
        <taxon>Satyrini</taxon>
        <taxon>Mycalesina</taxon>
        <taxon>Bicyclus</taxon>
    </lineage>
</organism>
<evidence type="ECO:0000256" key="1">
    <source>
        <dbReference type="SAM" id="Phobius"/>
    </source>
</evidence>
<keyword evidence="1" id="KW-1133">Transmembrane helix</keyword>
<keyword evidence="3" id="KW-1185">Reference proteome</keyword>
<keyword evidence="1" id="KW-0472">Membrane</keyword>
<evidence type="ECO:0000256" key="2">
    <source>
        <dbReference type="SAM" id="SignalP"/>
    </source>
</evidence>
<dbReference type="GeneID" id="112045143"/>
<sequence length="139" mass="15187">MLLLNLGLVICAAGIWASTGLDTRPNNSHEQILVSGAIWTQILLPIGLIISAIVDEKLDIFVHLYYLLAGCVVLVLPGLLLIIGELRKLEETNSQDRSLSTIHPAALLLKPFDKIYFSIGVLLLLASVITFVDLILVIF</sequence>
<accession>A0A6J1MR86</accession>
<feature type="transmembrane region" description="Helical" evidence="1">
    <location>
        <begin position="33"/>
        <end position="53"/>
    </location>
</feature>
<protein>
    <submittedName>
        <fullName evidence="4">Uncharacterized protein LOC112045143</fullName>
    </submittedName>
</protein>
<name>A0A6J1MR86_BICAN</name>
<dbReference type="KEGG" id="bany:112045143"/>
<feature type="transmembrane region" description="Helical" evidence="1">
    <location>
        <begin position="115"/>
        <end position="138"/>
    </location>
</feature>
<dbReference type="AlphaFoldDB" id="A0A6J1MR86"/>
<gene>
    <name evidence="4" type="primary">LOC112045143</name>
</gene>
<keyword evidence="2" id="KW-0732">Signal</keyword>
<feature type="chain" id="PRO_5045114634" evidence="2">
    <location>
        <begin position="18"/>
        <end position="139"/>
    </location>
</feature>